<evidence type="ECO:0000256" key="4">
    <source>
        <dbReference type="ARBA" id="ARBA00022695"/>
    </source>
</evidence>
<dbReference type="Proteomes" id="UP000230084">
    <property type="component" value="Unassembled WGS sequence"/>
</dbReference>
<dbReference type="GO" id="GO:0042245">
    <property type="term" value="P:RNA repair"/>
    <property type="evidence" value="ECO:0007669"/>
    <property type="project" value="UniProtKB-KW"/>
</dbReference>
<dbReference type="Gene3D" id="3.30.460.10">
    <property type="entry name" value="Beta Polymerase, domain 2"/>
    <property type="match status" value="1"/>
</dbReference>
<comment type="cofactor">
    <cofactor evidence="1">
        <name>Mg(2+)</name>
        <dbReference type="ChEBI" id="CHEBI:18420"/>
    </cofactor>
</comment>
<evidence type="ECO:0000259" key="13">
    <source>
        <dbReference type="Pfam" id="PF01966"/>
    </source>
</evidence>
<reference evidence="15 16" key="1">
    <citation type="submission" date="2017-09" db="EMBL/GenBank/DDBJ databases">
        <title>Depth-based differentiation of microbial function through sediment-hosted aquifers and enrichment of novel symbionts in the deep terrestrial subsurface.</title>
        <authorList>
            <person name="Probst A.J."/>
            <person name="Ladd B."/>
            <person name="Jarett J.K."/>
            <person name="Geller-Mcgrath D.E."/>
            <person name="Sieber C.M."/>
            <person name="Emerson J.B."/>
            <person name="Anantharaman K."/>
            <person name="Thomas B.C."/>
            <person name="Malmstrom R."/>
            <person name="Stieglmeier M."/>
            <person name="Klingl A."/>
            <person name="Woyke T."/>
            <person name="Ryan C.M."/>
            <person name="Banfield J.F."/>
        </authorList>
    </citation>
    <scope>NUCLEOTIDE SEQUENCE [LARGE SCALE GENOMIC DNA]</scope>
    <source>
        <strain evidence="15">CG10_big_fil_rev_8_21_14_0_10_50_16</strain>
    </source>
</reference>
<organism evidence="15 16">
    <name type="scientific">Candidatus Uhrbacteria bacterium CG10_big_fil_rev_8_21_14_0_10_50_16</name>
    <dbReference type="NCBI Taxonomy" id="1975039"/>
    <lineage>
        <taxon>Bacteria</taxon>
        <taxon>Candidatus Uhriibacteriota</taxon>
    </lineage>
</organism>
<evidence type="ECO:0000256" key="5">
    <source>
        <dbReference type="ARBA" id="ARBA00022723"/>
    </source>
</evidence>
<evidence type="ECO:0000256" key="10">
    <source>
        <dbReference type="ARBA" id="ARBA00022884"/>
    </source>
</evidence>
<comment type="caution">
    <text evidence="15">The sequence shown here is derived from an EMBL/GenBank/DDBJ whole genome shotgun (WGS) entry which is preliminary data.</text>
</comment>
<evidence type="ECO:0008006" key="17">
    <source>
        <dbReference type="Google" id="ProtNLM"/>
    </source>
</evidence>
<evidence type="ECO:0000259" key="12">
    <source>
        <dbReference type="Pfam" id="PF01743"/>
    </source>
</evidence>
<dbReference type="SUPFAM" id="SSF81301">
    <property type="entry name" value="Nucleotidyltransferase"/>
    <property type="match status" value="1"/>
</dbReference>
<keyword evidence="8" id="KW-0067">ATP-binding</keyword>
<dbReference type="EMBL" id="PCYM01000006">
    <property type="protein sequence ID" value="PIR47466.1"/>
    <property type="molecule type" value="Genomic_DNA"/>
</dbReference>
<dbReference type="GO" id="GO:0005524">
    <property type="term" value="F:ATP binding"/>
    <property type="evidence" value="ECO:0007669"/>
    <property type="project" value="UniProtKB-KW"/>
</dbReference>
<evidence type="ECO:0000259" key="14">
    <source>
        <dbReference type="Pfam" id="PF12627"/>
    </source>
</evidence>
<dbReference type="PANTHER" id="PTHR47545:SF1">
    <property type="entry name" value="MULTIFUNCTIONAL CCA PROTEIN"/>
    <property type="match status" value="1"/>
</dbReference>
<keyword evidence="3" id="KW-0819">tRNA processing</keyword>
<feature type="domain" description="HD" evidence="13">
    <location>
        <begin position="261"/>
        <end position="351"/>
    </location>
</feature>
<dbReference type="PANTHER" id="PTHR47545">
    <property type="entry name" value="MULTIFUNCTIONAL CCA PROTEIN"/>
    <property type="match status" value="1"/>
</dbReference>
<sequence>MHAELQKFLITFAQTVSLNKGRAYFVGGYVRDQLRGIASKDIDIEVHGVEPKTLRLIVENHFKDVQEQGESFGVLRVFWQSSDKSEQVEIDISLPRTDSKVAPGHTGFDVRVDPFMGVEAAAQRRDFTINAMMQDVLTGKVVDPFGGKLDLEAGILRAVDVDLFSDDPLRVLRAVQFAARFELMVEEETCSLMRGMVDQLAELSIDRKRVEWQKLFLQARKPSIGLQLARDLDLFVGPLAILEKMAQTEQDPTWHPEGSVWNHTVWGCDEAALLAEREELSEEDRLTLVLGNLCHDIGKIDTTTRSGGHVHSAGHQEVGQPYIAPVLTAMGFEKFVDSSQKIMRFHHHPMWLFEHQEESTEGRLHALARQLKPLTMRMLSYATEVDLRSRGPYPADATGMRRPEIADWFREQACKQDVLDHPPGDVVRGSDLMHLGLKPGPVFGLIVRVANQLHDDLGLSRETILERMAIKKDELLELDLLSLYETLAE</sequence>
<protein>
    <recommendedName>
        <fullName evidence="17">HD domain-containing protein</fullName>
    </recommendedName>
</protein>
<dbReference type="Pfam" id="PF01743">
    <property type="entry name" value="PolyA_pol"/>
    <property type="match status" value="1"/>
</dbReference>
<gene>
    <name evidence="15" type="ORF">COV06_03345</name>
</gene>
<evidence type="ECO:0000256" key="9">
    <source>
        <dbReference type="ARBA" id="ARBA00022842"/>
    </source>
</evidence>
<dbReference type="AlphaFoldDB" id="A0A2H0RM04"/>
<name>A0A2H0RM04_9BACT</name>
<accession>A0A2H0RM04</accession>
<keyword evidence="4" id="KW-0548">Nucleotidyltransferase</keyword>
<keyword evidence="6" id="KW-0547">Nucleotide-binding</keyword>
<keyword evidence="10 11" id="KW-0694">RNA-binding</keyword>
<dbReference type="SUPFAM" id="SSF81891">
    <property type="entry name" value="Poly A polymerase C-terminal region-like"/>
    <property type="match status" value="1"/>
</dbReference>
<dbReference type="InterPro" id="IPR032828">
    <property type="entry name" value="PolyA_RNA-bd"/>
</dbReference>
<comment type="similarity">
    <text evidence="11">Belongs to the tRNA nucleotidyltransferase/poly(A) polymerase family.</text>
</comment>
<evidence type="ECO:0000256" key="3">
    <source>
        <dbReference type="ARBA" id="ARBA00022694"/>
    </source>
</evidence>
<feature type="domain" description="tRNA nucleotidyltransferase/poly(A) polymerase RNA and SrmB- binding" evidence="14">
    <location>
        <begin position="185"/>
        <end position="235"/>
    </location>
</feature>
<evidence type="ECO:0000256" key="2">
    <source>
        <dbReference type="ARBA" id="ARBA00022679"/>
    </source>
</evidence>
<dbReference type="InterPro" id="IPR006674">
    <property type="entry name" value="HD_domain"/>
</dbReference>
<evidence type="ECO:0000256" key="8">
    <source>
        <dbReference type="ARBA" id="ARBA00022840"/>
    </source>
</evidence>
<dbReference type="InterPro" id="IPR003607">
    <property type="entry name" value="HD/PDEase_dom"/>
</dbReference>
<dbReference type="GO" id="GO:0016779">
    <property type="term" value="F:nucleotidyltransferase activity"/>
    <property type="evidence" value="ECO:0007669"/>
    <property type="project" value="UniProtKB-KW"/>
</dbReference>
<keyword evidence="9" id="KW-0460">Magnesium</keyword>
<keyword evidence="5" id="KW-0479">Metal-binding</keyword>
<feature type="domain" description="Poly A polymerase head" evidence="12">
    <location>
        <begin position="23"/>
        <end position="157"/>
    </location>
</feature>
<dbReference type="Gene3D" id="1.10.3090.10">
    <property type="entry name" value="cca-adding enzyme, domain 2"/>
    <property type="match status" value="1"/>
</dbReference>
<evidence type="ECO:0000313" key="16">
    <source>
        <dbReference type="Proteomes" id="UP000230084"/>
    </source>
</evidence>
<keyword evidence="2 11" id="KW-0808">Transferase</keyword>
<dbReference type="GO" id="GO:0008033">
    <property type="term" value="P:tRNA processing"/>
    <property type="evidence" value="ECO:0007669"/>
    <property type="project" value="UniProtKB-KW"/>
</dbReference>
<dbReference type="CDD" id="cd05398">
    <property type="entry name" value="NT_ClassII-CCAase"/>
    <property type="match status" value="1"/>
</dbReference>
<evidence type="ECO:0000256" key="11">
    <source>
        <dbReference type="RuleBase" id="RU003953"/>
    </source>
</evidence>
<evidence type="ECO:0000256" key="1">
    <source>
        <dbReference type="ARBA" id="ARBA00001946"/>
    </source>
</evidence>
<proteinExistence type="inferred from homology"/>
<dbReference type="GO" id="GO:0003723">
    <property type="term" value="F:RNA binding"/>
    <property type="evidence" value="ECO:0007669"/>
    <property type="project" value="UniProtKB-KW"/>
</dbReference>
<evidence type="ECO:0000256" key="6">
    <source>
        <dbReference type="ARBA" id="ARBA00022741"/>
    </source>
</evidence>
<dbReference type="InterPro" id="IPR050124">
    <property type="entry name" value="tRNA_CCA-adding_enzyme"/>
</dbReference>
<keyword evidence="7" id="KW-0692">RNA repair</keyword>
<dbReference type="Pfam" id="PF01966">
    <property type="entry name" value="HD"/>
    <property type="match status" value="1"/>
</dbReference>
<dbReference type="InterPro" id="IPR043519">
    <property type="entry name" value="NT_sf"/>
</dbReference>
<dbReference type="GO" id="GO:0046872">
    <property type="term" value="F:metal ion binding"/>
    <property type="evidence" value="ECO:0007669"/>
    <property type="project" value="UniProtKB-KW"/>
</dbReference>
<dbReference type="CDD" id="cd00077">
    <property type="entry name" value="HDc"/>
    <property type="match status" value="1"/>
</dbReference>
<dbReference type="Pfam" id="PF12627">
    <property type="entry name" value="PolyA_pol_RNAbd"/>
    <property type="match status" value="1"/>
</dbReference>
<dbReference type="InterPro" id="IPR002646">
    <property type="entry name" value="PolA_pol_head_dom"/>
</dbReference>
<evidence type="ECO:0000256" key="7">
    <source>
        <dbReference type="ARBA" id="ARBA00022800"/>
    </source>
</evidence>
<evidence type="ECO:0000313" key="15">
    <source>
        <dbReference type="EMBL" id="PIR47466.1"/>
    </source>
</evidence>